<name>A0AA40EJK7_9PEZI</name>
<evidence type="ECO:0000256" key="2">
    <source>
        <dbReference type="SAM" id="MobiDB-lite"/>
    </source>
</evidence>
<dbReference type="AlphaFoldDB" id="A0AA40EJK7"/>
<evidence type="ECO:0000313" key="4">
    <source>
        <dbReference type="EMBL" id="KAK0740450.1"/>
    </source>
</evidence>
<comment type="caution">
    <text evidence="4">The sequence shown here is derived from an EMBL/GenBank/DDBJ whole genome shotgun (WGS) entry which is preliminary data.</text>
</comment>
<gene>
    <name evidence="4" type="ORF">B0T18DRAFT_491101</name>
</gene>
<keyword evidence="5" id="KW-1185">Reference proteome</keyword>
<feature type="domain" description="C2H2-type" evidence="3">
    <location>
        <begin position="43"/>
        <end position="73"/>
    </location>
</feature>
<dbReference type="GO" id="GO:0008270">
    <property type="term" value="F:zinc ion binding"/>
    <property type="evidence" value="ECO:0007669"/>
    <property type="project" value="UniProtKB-KW"/>
</dbReference>
<dbReference type="EMBL" id="JAUKUD010000006">
    <property type="protein sequence ID" value="KAK0740450.1"/>
    <property type="molecule type" value="Genomic_DNA"/>
</dbReference>
<evidence type="ECO:0000256" key="1">
    <source>
        <dbReference type="PROSITE-ProRule" id="PRU00042"/>
    </source>
</evidence>
<protein>
    <recommendedName>
        <fullName evidence="3">C2H2-type domain-containing protein</fullName>
    </recommendedName>
</protein>
<keyword evidence="1" id="KW-0479">Metal-binding</keyword>
<feature type="region of interest" description="Disordered" evidence="2">
    <location>
        <begin position="265"/>
        <end position="288"/>
    </location>
</feature>
<evidence type="ECO:0000259" key="3">
    <source>
        <dbReference type="PROSITE" id="PS50157"/>
    </source>
</evidence>
<dbReference type="SMART" id="SM00355">
    <property type="entry name" value="ZnF_C2H2"/>
    <property type="match status" value="3"/>
</dbReference>
<feature type="compositionally biased region" description="Basic and acidic residues" evidence="2">
    <location>
        <begin position="269"/>
        <end position="288"/>
    </location>
</feature>
<dbReference type="PROSITE" id="PS00028">
    <property type="entry name" value="ZINC_FINGER_C2H2_1"/>
    <property type="match status" value="1"/>
</dbReference>
<keyword evidence="1" id="KW-0863">Zinc-finger</keyword>
<accession>A0AA40EJK7</accession>
<dbReference type="PROSITE" id="PS50157">
    <property type="entry name" value="ZINC_FINGER_C2H2_2"/>
    <property type="match status" value="1"/>
</dbReference>
<dbReference type="InterPro" id="IPR013087">
    <property type="entry name" value="Znf_C2H2_type"/>
</dbReference>
<organism evidence="4 5">
    <name type="scientific">Schizothecium vesticola</name>
    <dbReference type="NCBI Taxonomy" id="314040"/>
    <lineage>
        <taxon>Eukaryota</taxon>
        <taxon>Fungi</taxon>
        <taxon>Dikarya</taxon>
        <taxon>Ascomycota</taxon>
        <taxon>Pezizomycotina</taxon>
        <taxon>Sordariomycetes</taxon>
        <taxon>Sordariomycetidae</taxon>
        <taxon>Sordariales</taxon>
        <taxon>Schizotheciaceae</taxon>
        <taxon>Schizothecium</taxon>
    </lineage>
</organism>
<sequence>MASRRLFQCDAEDCNTTHATEDDAFKHAIKAHYHLLQRYPTGYPCFVDECGRKFPSPSALERHHTTKHPPPDPKVFPLPDLFPTKDPMFSVRAALLYHVFHDPPPDSQTPIRPPGTCPRCSFPCFPSDTELARHVYRYHPNDPVALKAVAHIPAASCQTCPPALYTGKPTVLFSLAGVIRHYAADHKGLKVKLDETKPLLRPVGVRDGLLRLREQRQRCARRAGMGSGGEEETGGKVVWENRNECVFEGLGQGELGVSAMMPVKKARAPPKDEREEDHYWQGPWKDHL</sequence>
<dbReference type="Proteomes" id="UP001172155">
    <property type="component" value="Unassembled WGS sequence"/>
</dbReference>
<evidence type="ECO:0000313" key="5">
    <source>
        <dbReference type="Proteomes" id="UP001172155"/>
    </source>
</evidence>
<keyword evidence="1" id="KW-0862">Zinc</keyword>
<proteinExistence type="predicted"/>
<reference evidence="4" key="1">
    <citation type="submission" date="2023-06" db="EMBL/GenBank/DDBJ databases">
        <title>Genome-scale phylogeny and comparative genomics of the fungal order Sordariales.</title>
        <authorList>
            <consortium name="Lawrence Berkeley National Laboratory"/>
            <person name="Hensen N."/>
            <person name="Bonometti L."/>
            <person name="Westerberg I."/>
            <person name="Brannstrom I.O."/>
            <person name="Guillou S."/>
            <person name="Cros-Aarteil S."/>
            <person name="Calhoun S."/>
            <person name="Haridas S."/>
            <person name="Kuo A."/>
            <person name="Mondo S."/>
            <person name="Pangilinan J."/>
            <person name="Riley R."/>
            <person name="LaButti K."/>
            <person name="Andreopoulos B."/>
            <person name="Lipzen A."/>
            <person name="Chen C."/>
            <person name="Yanf M."/>
            <person name="Daum C."/>
            <person name="Ng V."/>
            <person name="Clum A."/>
            <person name="Steindorff A."/>
            <person name="Ohm R."/>
            <person name="Martin F."/>
            <person name="Silar P."/>
            <person name="Natvig D."/>
            <person name="Lalanne C."/>
            <person name="Gautier V."/>
            <person name="Ament-velasquez S.L."/>
            <person name="Kruys A."/>
            <person name="Hutchinson M.I."/>
            <person name="Powell A.J."/>
            <person name="Barry K."/>
            <person name="Miller A.N."/>
            <person name="Grigoriev I.V."/>
            <person name="Debuchy R."/>
            <person name="Gladieux P."/>
            <person name="Thoren M.H."/>
            <person name="Johannesson H."/>
        </authorList>
    </citation>
    <scope>NUCLEOTIDE SEQUENCE</scope>
    <source>
        <strain evidence="4">SMH3187-1</strain>
    </source>
</reference>